<reference evidence="1 2" key="1">
    <citation type="journal article" date="2015" name="Proc. Natl. Acad. Sci. U.S.A.">
        <title>The resurrection genome of Boea hygrometrica: A blueprint for survival of dehydration.</title>
        <authorList>
            <person name="Xiao L."/>
            <person name="Yang G."/>
            <person name="Zhang L."/>
            <person name="Yang X."/>
            <person name="Zhao S."/>
            <person name="Ji Z."/>
            <person name="Zhou Q."/>
            <person name="Hu M."/>
            <person name="Wang Y."/>
            <person name="Chen M."/>
            <person name="Xu Y."/>
            <person name="Jin H."/>
            <person name="Xiao X."/>
            <person name="Hu G."/>
            <person name="Bao F."/>
            <person name="Hu Y."/>
            <person name="Wan P."/>
            <person name="Li L."/>
            <person name="Deng X."/>
            <person name="Kuang T."/>
            <person name="Xiang C."/>
            <person name="Zhu J.K."/>
            <person name="Oliver M.J."/>
            <person name="He Y."/>
        </authorList>
    </citation>
    <scope>NUCLEOTIDE SEQUENCE [LARGE SCALE GENOMIC DNA]</scope>
    <source>
        <strain evidence="2">cv. XS01</strain>
    </source>
</reference>
<keyword evidence="1" id="KW-0547">Nucleotide-binding</keyword>
<sequence>MSCCSIAELTAGALACSDERSVSVVLNAGEDIPYLLFSKPSIIYCSPSLSIAISRRFQPLLLMFLVALDSLQLALSIDTSLEAKSNKLRNPEGPARS</sequence>
<organism evidence="1 2">
    <name type="scientific">Dorcoceras hygrometricum</name>
    <dbReference type="NCBI Taxonomy" id="472368"/>
    <lineage>
        <taxon>Eukaryota</taxon>
        <taxon>Viridiplantae</taxon>
        <taxon>Streptophyta</taxon>
        <taxon>Embryophyta</taxon>
        <taxon>Tracheophyta</taxon>
        <taxon>Spermatophyta</taxon>
        <taxon>Magnoliopsida</taxon>
        <taxon>eudicotyledons</taxon>
        <taxon>Gunneridae</taxon>
        <taxon>Pentapetalae</taxon>
        <taxon>asterids</taxon>
        <taxon>lamiids</taxon>
        <taxon>Lamiales</taxon>
        <taxon>Gesneriaceae</taxon>
        <taxon>Didymocarpoideae</taxon>
        <taxon>Trichosporeae</taxon>
        <taxon>Loxocarpinae</taxon>
        <taxon>Dorcoceras</taxon>
    </lineage>
</organism>
<gene>
    <name evidence="1" type="ORF">F511_25286</name>
</gene>
<name>A0A2Z7BBS7_9LAMI</name>
<keyword evidence="1" id="KW-0347">Helicase</keyword>
<dbReference type="Proteomes" id="UP000250235">
    <property type="component" value="Unassembled WGS sequence"/>
</dbReference>
<dbReference type="EMBL" id="KV007478">
    <property type="protein sequence ID" value="KZV31467.1"/>
    <property type="molecule type" value="Genomic_DNA"/>
</dbReference>
<keyword evidence="1" id="KW-0378">Hydrolase</keyword>
<keyword evidence="2" id="KW-1185">Reference proteome</keyword>
<proteinExistence type="predicted"/>
<accession>A0A2Z7BBS7</accession>
<evidence type="ECO:0000313" key="2">
    <source>
        <dbReference type="Proteomes" id="UP000250235"/>
    </source>
</evidence>
<keyword evidence="1" id="KW-0067">ATP-binding</keyword>
<dbReference type="GO" id="GO:0004386">
    <property type="term" value="F:helicase activity"/>
    <property type="evidence" value="ECO:0007669"/>
    <property type="project" value="UniProtKB-KW"/>
</dbReference>
<evidence type="ECO:0000313" key="1">
    <source>
        <dbReference type="EMBL" id="KZV31467.1"/>
    </source>
</evidence>
<protein>
    <submittedName>
        <fullName evidence="1">DEAD-like helicase, N-terminal domain containing protein</fullName>
    </submittedName>
</protein>
<dbReference type="AlphaFoldDB" id="A0A2Z7BBS7"/>